<dbReference type="Proteomes" id="UP000282460">
    <property type="component" value="Unassembled WGS sequence"/>
</dbReference>
<evidence type="ECO:0000313" key="4">
    <source>
        <dbReference type="EMBL" id="RLQ85540.1"/>
    </source>
</evidence>
<dbReference type="Pfam" id="PF13462">
    <property type="entry name" value="Thioredoxin_4"/>
    <property type="match status" value="1"/>
</dbReference>
<name>A0A3L7J4X9_9MICO</name>
<evidence type="ECO:0000259" key="3">
    <source>
        <dbReference type="Pfam" id="PF13462"/>
    </source>
</evidence>
<feature type="transmembrane region" description="Helical" evidence="2">
    <location>
        <begin position="39"/>
        <end position="64"/>
    </location>
</feature>
<evidence type="ECO:0000313" key="5">
    <source>
        <dbReference type="Proteomes" id="UP000282460"/>
    </source>
</evidence>
<feature type="compositionally biased region" description="Basic and acidic residues" evidence="1">
    <location>
        <begin position="14"/>
        <end position="29"/>
    </location>
</feature>
<dbReference type="AlphaFoldDB" id="A0A3L7J4X9"/>
<accession>A0A3L7J4X9</accession>
<comment type="caution">
    <text evidence="4">The sequence shown here is derived from an EMBL/GenBank/DDBJ whole genome shotgun (WGS) entry which is preliminary data.</text>
</comment>
<keyword evidence="2" id="KW-0812">Transmembrane</keyword>
<feature type="region of interest" description="Disordered" evidence="1">
    <location>
        <begin position="1"/>
        <end position="29"/>
    </location>
</feature>
<keyword evidence="5" id="KW-1185">Reference proteome</keyword>
<dbReference type="OrthoDB" id="117402at2"/>
<dbReference type="SUPFAM" id="SSF52833">
    <property type="entry name" value="Thioredoxin-like"/>
    <property type="match status" value="1"/>
</dbReference>
<proteinExistence type="predicted"/>
<dbReference type="InterPro" id="IPR012336">
    <property type="entry name" value="Thioredoxin-like_fold"/>
</dbReference>
<dbReference type="EMBL" id="RCWJ01000001">
    <property type="protein sequence ID" value="RLQ85540.1"/>
    <property type="molecule type" value="Genomic_DNA"/>
</dbReference>
<dbReference type="InterPro" id="IPR036249">
    <property type="entry name" value="Thioredoxin-like_sf"/>
</dbReference>
<reference evidence="4 5" key="1">
    <citation type="submission" date="2018-10" db="EMBL/GenBank/DDBJ databases">
        <authorList>
            <person name="Li J."/>
        </authorList>
    </citation>
    <scope>NUCLEOTIDE SEQUENCE [LARGE SCALE GENOMIC DNA]</scope>
    <source>
        <strain evidence="4 5">ZD1-4</strain>
    </source>
</reference>
<evidence type="ECO:0000256" key="2">
    <source>
        <dbReference type="SAM" id="Phobius"/>
    </source>
</evidence>
<keyword evidence="2" id="KW-1133">Transmembrane helix</keyword>
<feature type="compositionally biased region" description="Polar residues" evidence="1">
    <location>
        <begin position="1"/>
        <end position="12"/>
    </location>
</feature>
<dbReference type="Gene3D" id="3.40.30.10">
    <property type="entry name" value="Glutaredoxin"/>
    <property type="match status" value="1"/>
</dbReference>
<gene>
    <name evidence="4" type="ORF">D9V28_01220</name>
</gene>
<dbReference type="CDD" id="cd02972">
    <property type="entry name" value="DsbA_family"/>
    <property type="match status" value="1"/>
</dbReference>
<evidence type="ECO:0000256" key="1">
    <source>
        <dbReference type="SAM" id="MobiDB-lite"/>
    </source>
</evidence>
<feature type="domain" description="Thioredoxin-like fold" evidence="3">
    <location>
        <begin position="111"/>
        <end position="286"/>
    </location>
</feature>
<sequence length="312" mass="33090">MTNGGPESSPTKNQRREATREKAKELRDAQRKRDLRNKIFLQGGLVLAIVAVVVGITFVITSAIRPPTAGPSNMASDGIVVGQQLKAAQTSAIPAGSDPKPTQIDPNVPNIRIYVDYLCPICGEFEKANSEQLATWAENGTATVEYHPIAILTGRSAGTQYSLRAANAAACVANYAPDSFFVFSTLLFDDQPEEGTEGHSDDELSAIAKTALGSGEESPGGSTLSSISKCIDDGTYKTWVQESTDRATTQPVPNSNLEKVKGTPTVLVNDKQYTGSITDPKEFQAFVLSVASETYAQSSSTATPTPTEIPAG</sequence>
<protein>
    <recommendedName>
        <fullName evidence="3">Thioredoxin-like fold domain-containing protein</fullName>
    </recommendedName>
</protein>
<dbReference type="RefSeq" id="WP_121657904.1">
    <property type="nucleotide sequence ID" value="NZ_BMEK01000001.1"/>
</dbReference>
<keyword evidence="2" id="KW-0472">Membrane</keyword>
<organism evidence="4 5">
    <name type="scientific">Mycetocola zhadangensis</name>
    <dbReference type="NCBI Taxonomy" id="1164595"/>
    <lineage>
        <taxon>Bacteria</taxon>
        <taxon>Bacillati</taxon>
        <taxon>Actinomycetota</taxon>
        <taxon>Actinomycetes</taxon>
        <taxon>Micrococcales</taxon>
        <taxon>Microbacteriaceae</taxon>
        <taxon>Mycetocola</taxon>
    </lineage>
</organism>